<dbReference type="PANTHER" id="PTHR20873:SF0">
    <property type="entry name" value="L-SERYL-TRNA(SEC) KINASE"/>
    <property type="match status" value="1"/>
</dbReference>
<dbReference type="PANTHER" id="PTHR20873">
    <property type="entry name" value="L-SERYL-TRNA(SEC) KINASE"/>
    <property type="match status" value="1"/>
</dbReference>
<dbReference type="AlphaFoldDB" id="A0A0S4J876"/>
<proteinExistence type="predicted"/>
<accession>A0A0S4J876</accession>
<dbReference type="VEuPathDB" id="TriTrypDB:BSAL_92835"/>
<dbReference type="GO" id="GO:0016301">
    <property type="term" value="F:kinase activity"/>
    <property type="evidence" value="ECO:0007669"/>
    <property type="project" value="TreeGrafter"/>
</dbReference>
<evidence type="ECO:0000313" key="1">
    <source>
        <dbReference type="EMBL" id="CUG86379.1"/>
    </source>
</evidence>
<name>A0A0S4J876_BODSA</name>
<dbReference type="EMBL" id="CYKH01001286">
    <property type="protein sequence ID" value="CUG86379.1"/>
    <property type="molecule type" value="Genomic_DNA"/>
</dbReference>
<dbReference type="SUPFAM" id="SSF52540">
    <property type="entry name" value="P-loop containing nucleoside triphosphate hydrolases"/>
    <property type="match status" value="1"/>
</dbReference>
<dbReference type="OrthoDB" id="9972657at2759"/>
<reference evidence="2" key="1">
    <citation type="submission" date="2015-09" db="EMBL/GenBank/DDBJ databases">
        <authorList>
            <consortium name="Pathogen Informatics"/>
        </authorList>
    </citation>
    <scope>NUCLEOTIDE SEQUENCE [LARGE SCALE GENOMIC DNA]</scope>
    <source>
        <strain evidence="2">Lake Konstanz</strain>
    </source>
</reference>
<dbReference type="GO" id="GO:0000049">
    <property type="term" value="F:tRNA binding"/>
    <property type="evidence" value="ECO:0007669"/>
    <property type="project" value="TreeGrafter"/>
</dbReference>
<evidence type="ECO:0000313" key="2">
    <source>
        <dbReference type="Proteomes" id="UP000051952"/>
    </source>
</evidence>
<organism evidence="1 2">
    <name type="scientific">Bodo saltans</name>
    <name type="common">Flagellated protozoan</name>
    <dbReference type="NCBI Taxonomy" id="75058"/>
    <lineage>
        <taxon>Eukaryota</taxon>
        <taxon>Discoba</taxon>
        <taxon>Euglenozoa</taxon>
        <taxon>Kinetoplastea</taxon>
        <taxon>Metakinetoplastina</taxon>
        <taxon>Eubodonida</taxon>
        <taxon>Bodonidae</taxon>
        <taxon>Bodo</taxon>
    </lineage>
</organism>
<sequence length="346" mass="38523">MANNATPCVGLCLLCGAPGVGKSSILDHLPSCFDDPMAELSIIRFDEIYRELQSVYHCSIDPNEQMSAFSPEIWHTAQQVLLDRVSDELTRLYNCSMTTSRSSWMIVEDNFHLASMRKRFKLRFCDVMSENVASTNTDCEAGVCIAMCEVLVTAPPHIIFARNSSRAVAVPESVVNGVIMHLNSDTTWQHATALLNSGSDSEIRNVCGHFPVTAVLTNDNHDDVLLTSRMLKLLLRELSEKAGQPLVQVTFRAVHVAQRSPATFESLRHRIDLQLRSVVSIIMKSSTQGEAKEMQVRLAVAKKQILESVRSQTARNNDTISIWDDLNDAELHEMVRHLLSSSVSVL</sequence>
<gene>
    <name evidence="1" type="ORF">BSAL_92835</name>
</gene>
<protein>
    <submittedName>
        <fullName evidence="1">Uncharacterized protein</fullName>
    </submittedName>
</protein>
<dbReference type="InterPro" id="IPR052648">
    <property type="entry name" value="Ser-tRNA(Sec)_kinase"/>
</dbReference>
<dbReference type="Proteomes" id="UP000051952">
    <property type="component" value="Unassembled WGS sequence"/>
</dbReference>
<keyword evidence="2" id="KW-1185">Reference proteome</keyword>
<dbReference type="Gene3D" id="3.40.50.300">
    <property type="entry name" value="P-loop containing nucleotide triphosphate hydrolases"/>
    <property type="match status" value="1"/>
</dbReference>
<dbReference type="InterPro" id="IPR027417">
    <property type="entry name" value="P-loop_NTPase"/>
</dbReference>